<comment type="caution">
    <text evidence="1">The sequence shown here is derived from an EMBL/GenBank/DDBJ whole genome shotgun (WGS) entry which is preliminary data.</text>
</comment>
<proteinExistence type="predicted"/>
<dbReference type="OrthoDB" id="7629596at2"/>
<dbReference type="Gene3D" id="3.30.160.150">
    <property type="entry name" value="Lipoprotein like domain"/>
    <property type="match status" value="1"/>
</dbReference>
<dbReference type="EMBL" id="BLJE01000004">
    <property type="protein sequence ID" value="GFE66259.1"/>
    <property type="molecule type" value="Genomic_DNA"/>
</dbReference>
<evidence type="ECO:0000313" key="2">
    <source>
        <dbReference type="Proteomes" id="UP000436822"/>
    </source>
</evidence>
<dbReference type="GO" id="GO:0043165">
    <property type="term" value="P:Gram-negative-bacterium-type cell outer membrane assembly"/>
    <property type="evidence" value="ECO:0007669"/>
    <property type="project" value="InterPro"/>
</dbReference>
<dbReference type="Pfam" id="PF04390">
    <property type="entry name" value="LptE"/>
    <property type="match status" value="1"/>
</dbReference>
<evidence type="ECO:0008006" key="3">
    <source>
        <dbReference type="Google" id="ProtNLM"/>
    </source>
</evidence>
<dbReference type="Proteomes" id="UP000436822">
    <property type="component" value="Unassembled WGS sequence"/>
</dbReference>
<reference evidence="1 2" key="1">
    <citation type="submission" date="2019-12" db="EMBL/GenBank/DDBJ databases">
        <title>Litoreibacter badius sp. nov., a novel bacteriochlorophyll a-containing bacterium in the genus Litoreibacter.</title>
        <authorList>
            <person name="Kanamuro M."/>
            <person name="Takabe Y."/>
            <person name="Mori K."/>
            <person name="Takaichi S."/>
            <person name="Hanada S."/>
        </authorList>
    </citation>
    <scope>NUCLEOTIDE SEQUENCE [LARGE SCALE GENOMIC DNA]</scope>
    <source>
        <strain evidence="1 2">K6</strain>
    </source>
</reference>
<dbReference type="GO" id="GO:0019867">
    <property type="term" value="C:outer membrane"/>
    <property type="evidence" value="ECO:0007669"/>
    <property type="project" value="InterPro"/>
</dbReference>
<gene>
    <name evidence="1" type="ORF">KIN_33330</name>
</gene>
<dbReference type="PROSITE" id="PS51257">
    <property type="entry name" value="PROKAR_LIPOPROTEIN"/>
    <property type="match status" value="1"/>
</dbReference>
<evidence type="ECO:0000313" key="1">
    <source>
        <dbReference type="EMBL" id="GFE66259.1"/>
    </source>
</evidence>
<keyword evidence="2" id="KW-1185">Reference proteome</keyword>
<dbReference type="AlphaFoldDB" id="A0A6N6JLG4"/>
<sequence length="161" mass="17692">MLSFDRRFFLFAGAAVAGCGFEPVYQSGNATSGLRRDIGVRAPDTQLEFTFVEQMESRLGQATAPKYVLDYSIRTSESGLAIRDANDITRYNVLGTLSYTLRDAQTRKPLIDGTINTFTAYSASEQPVATLAAQRDASDRLMVSLADKAISQLLVRSDEFT</sequence>
<dbReference type="RefSeq" id="WP_159809139.1">
    <property type="nucleotide sequence ID" value="NZ_BLJE01000004.1"/>
</dbReference>
<accession>A0A6N6JLG4</accession>
<dbReference type="InterPro" id="IPR007485">
    <property type="entry name" value="LPS_assembly_LptE"/>
</dbReference>
<name>A0A6N6JLG4_9RHOB</name>
<organism evidence="1 2">
    <name type="scientific">Litoreibacter roseus</name>
    <dbReference type="NCBI Taxonomy" id="2601869"/>
    <lineage>
        <taxon>Bacteria</taxon>
        <taxon>Pseudomonadati</taxon>
        <taxon>Pseudomonadota</taxon>
        <taxon>Alphaproteobacteria</taxon>
        <taxon>Rhodobacterales</taxon>
        <taxon>Roseobacteraceae</taxon>
        <taxon>Litoreibacter</taxon>
    </lineage>
</organism>
<protein>
    <recommendedName>
        <fullName evidence="3">LPS-assembly lipoprotein</fullName>
    </recommendedName>
</protein>